<sequence>MKTYTLNTVPCEKLCEITTRFGQDIAQDAGQTRAILNDFCGQNAQQYRREIFALVSAVEEHVPALLSAHAGEPMEIVVARMSKRLHDHRGLDVDLANWTVASWALALEIWDSTQISAYLQALQYSPPSVTVSMAALSPTGSTPTPPARSNLGKPALVSRSARFVRMAPGRKGPIIATSVALGCALASLGAVSVYNQSTHAINDGKPVHQTVPSPHQSTPLDNQMARDIINNAVEHLIVLQSKTELGALTRPEAALAQSSIRPRLRQADDLMQRAIRQNQQDQEAWELSARARYYLGDYNGAEARVNAAIRLFPSNSNLPTLRMRIQAMRKKQMRSISSHEKYIPNL</sequence>
<dbReference type="EMBL" id="AP025739">
    <property type="protein sequence ID" value="BDI34167.1"/>
    <property type="molecule type" value="Genomic_DNA"/>
</dbReference>
<protein>
    <submittedName>
        <fullName evidence="1">Uncharacterized protein</fullName>
    </submittedName>
</protein>
<name>A0A402CWK3_9BACT</name>
<reference evidence="1 2" key="1">
    <citation type="journal article" date="2019" name="Int. J. Syst. Evol. Microbiol.">
        <title>Capsulimonas corticalis gen. nov., sp. nov., an aerobic capsulated bacterium, of a novel bacterial order, Capsulimonadales ord. nov., of the class Armatimonadia of the phylum Armatimonadetes.</title>
        <authorList>
            <person name="Li J."/>
            <person name="Kudo C."/>
            <person name="Tonouchi A."/>
        </authorList>
    </citation>
    <scope>NUCLEOTIDE SEQUENCE [LARGE SCALE GENOMIC DNA]</scope>
    <source>
        <strain evidence="1 2">AX-7</strain>
    </source>
</reference>
<proteinExistence type="predicted"/>
<accession>A0A402CWK3</accession>
<dbReference type="Proteomes" id="UP000287394">
    <property type="component" value="Chromosome"/>
</dbReference>
<dbReference type="SUPFAM" id="SSF48452">
    <property type="entry name" value="TPR-like"/>
    <property type="match status" value="1"/>
</dbReference>
<dbReference type="KEGG" id="ccot:CCAX7_62180"/>
<evidence type="ECO:0000313" key="2">
    <source>
        <dbReference type="Proteomes" id="UP000287394"/>
    </source>
</evidence>
<dbReference type="Gene3D" id="1.25.40.10">
    <property type="entry name" value="Tetratricopeptide repeat domain"/>
    <property type="match status" value="1"/>
</dbReference>
<organism evidence="1 2">
    <name type="scientific">Capsulimonas corticalis</name>
    <dbReference type="NCBI Taxonomy" id="2219043"/>
    <lineage>
        <taxon>Bacteria</taxon>
        <taxon>Bacillati</taxon>
        <taxon>Armatimonadota</taxon>
        <taxon>Armatimonadia</taxon>
        <taxon>Capsulimonadales</taxon>
        <taxon>Capsulimonadaceae</taxon>
        <taxon>Capsulimonas</taxon>
    </lineage>
</organism>
<keyword evidence="2" id="KW-1185">Reference proteome</keyword>
<evidence type="ECO:0000313" key="1">
    <source>
        <dbReference type="EMBL" id="BDI34167.1"/>
    </source>
</evidence>
<dbReference type="InterPro" id="IPR011990">
    <property type="entry name" value="TPR-like_helical_dom_sf"/>
</dbReference>
<dbReference type="OrthoDB" id="7915178at2"/>
<dbReference type="RefSeq" id="WP_119321708.1">
    <property type="nucleotide sequence ID" value="NZ_AP025739.1"/>
</dbReference>
<dbReference type="AlphaFoldDB" id="A0A402CWK3"/>
<gene>
    <name evidence="1" type="ORF">CCAX7_62180</name>
</gene>